<dbReference type="Proteomes" id="UP001157974">
    <property type="component" value="Unassembled WGS sequence"/>
</dbReference>
<keyword evidence="1" id="KW-0175">Coiled coil</keyword>
<name>A0AAV8UPU8_9RHOD</name>
<evidence type="ECO:0000256" key="2">
    <source>
        <dbReference type="SAM" id="MobiDB-lite"/>
    </source>
</evidence>
<feature type="compositionally biased region" description="Basic and acidic residues" evidence="2">
    <location>
        <begin position="7"/>
        <end position="18"/>
    </location>
</feature>
<dbReference type="SMART" id="SM01406">
    <property type="entry name" value="PAPA-1"/>
    <property type="match status" value="1"/>
</dbReference>
<dbReference type="Pfam" id="PF04795">
    <property type="entry name" value="PAPA-1"/>
    <property type="match status" value="1"/>
</dbReference>
<reference evidence="4 5" key="1">
    <citation type="journal article" date="2023" name="Nat. Commun.">
        <title>Origin of minicircular mitochondrial genomes in red algae.</title>
        <authorList>
            <person name="Lee Y."/>
            <person name="Cho C.H."/>
            <person name="Lee Y.M."/>
            <person name="Park S.I."/>
            <person name="Yang J.H."/>
            <person name="West J.A."/>
            <person name="Bhattacharya D."/>
            <person name="Yoon H.S."/>
        </authorList>
    </citation>
    <scope>NUCLEOTIDE SEQUENCE [LARGE SCALE GENOMIC DNA]</scope>
    <source>
        <strain evidence="4 5">CCMP1338</strain>
        <tissue evidence="4">Whole cell</tissue>
    </source>
</reference>
<organism evidence="4 5">
    <name type="scientific">Rhodosorus marinus</name>
    <dbReference type="NCBI Taxonomy" id="101924"/>
    <lineage>
        <taxon>Eukaryota</taxon>
        <taxon>Rhodophyta</taxon>
        <taxon>Stylonematophyceae</taxon>
        <taxon>Stylonematales</taxon>
        <taxon>Stylonemataceae</taxon>
        <taxon>Rhodosorus</taxon>
    </lineage>
</organism>
<accession>A0AAV8UPU8</accession>
<evidence type="ECO:0000259" key="3">
    <source>
        <dbReference type="SMART" id="SM01406"/>
    </source>
</evidence>
<dbReference type="PANTHER" id="PTHR21561:SF12">
    <property type="entry name" value="INO80 COMPLEX SUBUNIT B"/>
    <property type="match status" value="1"/>
</dbReference>
<evidence type="ECO:0000313" key="4">
    <source>
        <dbReference type="EMBL" id="KAJ8904536.1"/>
    </source>
</evidence>
<dbReference type="EMBL" id="JAMWBK010000005">
    <property type="protein sequence ID" value="KAJ8904536.1"/>
    <property type="molecule type" value="Genomic_DNA"/>
</dbReference>
<feature type="coiled-coil region" evidence="1">
    <location>
        <begin position="115"/>
        <end position="158"/>
    </location>
</feature>
<proteinExistence type="predicted"/>
<feature type="region of interest" description="Disordered" evidence="2">
    <location>
        <begin position="222"/>
        <end position="247"/>
    </location>
</feature>
<feature type="region of interest" description="Disordered" evidence="2">
    <location>
        <begin position="1"/>
        <end position="110"/>
    </location>
</feature>
<gene>
    <name evidence="4" type="ORF">NDN08_001054</name>
</gene>
<keyword evidence="5" id="KW-1185">Reference proteome</keyword>
<evidence type="ECO:0000256" key="1">
    <source>
        <dbReference type="SAM" id="Coils"/>
    </source>
</evidence>
<dbReference type="PANTHER" id="PTHR21561">
    <property type="entry name" value="INO80 COMPLEX SUBUNIT B"/>
    <property type="match status" value="1"/>
</dbReference>
<dbReference type="GO" id="GO:0006338">
    <property type="term" value="P:chromatin remodeling"/>
    <property type="evidence" value="ECO:0007669"/>
    <property type="project" value="InterPro"/>
</dbReference>
<sequence>MKRRTERRSGRGGSERKERRLKRKIEVYDDDSEDEAVIDDREEEEEEEEEEEVDRGRADEDDKDVEEEEEDDGLGEDSIGFGSENSSPDPVEAEMRLTSRQRAIRDGGTGQAVLLEDAEREDEEDQEKVLAKEARDLKRQQQARLRRITHEKRKEEKRAATIEKVLRGVTGKRKKQNLEAVQAAVELEQKHMAKANSVRILSNQQDDVVAFPVGTELPPVLCQGKREYPPKLSRDPTTGKLIRPERT</sequence>
<feature type="domain" description="INO80 complex subunit B-like conserved region" evidence="3">
    <location>
        <begin position="137"/>
        <end position="215"/>
    </location>
</feature>
<feature type="compositionally biased region" description="Basic and acidic residues" evidence="2">
    <location>
        <begin position="224"/>
        <end position="234"/>
    </location>
</feature>
<evidence type="ECO:0000313" key="5">
    <source>
        <dbReference type="Proteomes" id="UP001157974"/>
    </source>
</evidence>
<feature type="compositionally biased region" description="Acidic residues" evidence="2">
    <location>
        <begin position="61"/>
        <end position="75"/>
    </location>
</feature>
<dbReference type="InterPro" id="IPR006880">
    <property type="entry name" value="INO80B_C"/>
</dbReference>
<feature type="compositionally biased region" description="Acidic residues" evidence="2">
    <location>
        <begin position="28"/>
        <end position="53"/>
    </location>
</feature>
<comment type="caution">
    <text evidence="4">The sequence shown here is derived from an EMBL/GenBank/DDBJ whole genome shotgun (WGS) entry which is preliminary data.</text>
</comment>
<dbReference type="GO" id="GO:0031011">
    <property type="term" value="C:Ino80 complex"/>
    <property type="evidence" value="ECO:0007669"/>
    <property type="project" value="InterPro"/>
</dbReference>
<protein>
    <recommendedName>
        <fullName evidence="3">INO80 complex subunit B-like conserved region domain-containing protein</fullName>
    </recommendedName>
</protein>
<dbReference type="InterPro" id="IPR029523">
    <property type="entry name" value="INO80B/Ies2"/>
</dbReference>
<dbReference type="AlphaFoldDB" id="A0AAV8UPU8"/>